<accession>A0ABW3BYX4</accession>
<evidence type="ECO:0000313" key="2">
    <source>
        <dbReference type="Proteomes" id="UP001597124"/>
    </source>
</evidence>
<evidence type="ECO:0000313" key="1">
    <source>
        <dbReference type="EMBL" id="MFD0847047.1"/>
    </source>
</evidence>
<name>A0ABW3BYX4_SPHXN</name>
<dbReference type="RefSeq" id="WP_381485310.1">
    <property type="nucleotide sequence ID" value="NZ_JBHTIK010000001.1"/>
</dbReference>
<reference evidence="2" key="1">
    <citation type="journal article" date="2019" name="Int. J. Syst. Evol. Microbiol.">
        <title>The Global Catalogue of Microorganisms (GCM) 10K type strain sequencing project: providing services to taxonomists for standard genome sequencing and annotation.</title>
        <authorList>
            <consortium name="The Broad Institute Genomics Platform"/>
            <consortium name="The Broad Institute Genome Sequencing Center for Infectious Disease"/>
            <person name="Wu L."/>
            <person name="Ma J."/>
        </authorList>
    </citation>
    <scope>NUCLEOTIDE SEQUENCE [LARGE SCALE GENOMIC DNA]</scope>
    <source>
        <strain evidence="2">CCUG 52537</strain>
    </source>
</reference>
<gene>
    <name evidence="1" type="ORF">ACFQ00_01795</name>
</gene>
<proteinExistence type="predicted"/>
<sequence>MDEIERPVVLPKNAETLDKYGRNYAPDVGGKILATYIIPISPLGMDTGCDVMLENFASRPCAKEEIEEASRMEAKIVDAQTPAGKRRWFRNPRELPYINDGGCQQVSVEYDATTRRVLTVVCNGEA</sequence>
<protein>
    <submittedName>
        <fullName evidence="1">Uncharacterized protein</fullName>
    </submittedName>
</protein>
<dbReference type="EMBL" id="JBHTIK010000001">
    <property type="protein sequence ID" value="MFD0847047.1"/>
    <property type="molecule type" value="Genomic_DNA"/>
</dbReference>
<comment type="caution">
    <text evidence="1">The sequence shown here is derived from an EMBL/GenBank/DDBJ whole genome shotgun (WGS) entry which is preliminary data.</text>
</comment>
<keyword evidence="2" id="KW-1185">Reference proteome</keyword>
<organism evidence="1 2">
    <name type="scientific">Sphingosinicella xenopeptidilytica</name>
    <dbReference type="NCBI Taxonomy" id="364098"/>
    <lineage>
        <taxon>Bacteria</taxon>
        <taxon>Pseudomonadati</taxon>
        <taxon>Pseudomonadota</taxon>
        <taxon>Alphaproteobacteria</taxon>
        <taxon>Sphingomonadales</taxon>
        <taxon>Sphingosinicellaceae</taxon>
        <taxon>Sphingosinicella</taxon>
    </lineage>
</organism>
<dbReference type="Proteomes" id="UP001597124">
    <property type="component" value="Unassembled WGS sequence"/>
</dbReference>